<evidence type="ECO:0000259" key="9">
    <source>
        <dbReference type="PROSITE" id="PS00631"/>
    </source>
</evidence>
<dbReference type="NCBIfam" id="NF002073">
    <property type="entry name" value="PRK00913.1-2"/>
    <property type="match status" value="1"/>
</dbReference>
<keyword evidence="7 8" id="KW-0464">Manganese</keyword>
<evidence type="ECO:0000256" key="8">
    <source>
        <dbReference type="HAMAP-Rule" id="MF_00181"/>
    </source>
</evidence>
<keyword evidence="6 8" id="KW-0378">Hydrolase</keyword>
<evidence type="ECO:0000256" key="4">
    <source>
        <dbReference type="ARBA" id="ARBA00022438"/>
    </source>
</evidence>
<comment type="caution">
    <text evidence="10">The sequence shown here is derived from an EMBL/GenBank/DDBJ whole genome shotgun (WGS) entry which is preliminary data.</text>
</comment>
<organism evidence="10 11">
    <name type="scientific">Silvimonas amylolytica</name>
    <dbReference type="NCBI Taxonomy" id="449663"/>
    <lineage>
        <taxon>Bacteria</taxon>
        <taxon>Pseudomonadati</taxon>
        <taxon>Pseudomonadota</taxon>
        <taxon>Betaproteobacteria</taxon>
        <taxon>Neisseriales</taxon>
        <taxon>Chitinibacteraceae</taxon>
        <taxon>Silvimonas</taxon>
    </lineage>
</organism>
<evidence type="ECO:0000313" key="11">
    <source>
        <dbReference type="Proteomes" id="UP000621859"/>
    </source>
</evidence>
<dbReference type="InterPro" id="IPR008283">
    <property type="entry name" value="Peptidase_M17_N"/>
</dbReference>
<reference evidence="11" key="1">
    <citation type="journal article" date="2019" name="Int. J. Syst. Evol. Microbiol.">
        <title>The Global Catalogue of Microorganisms (GCM) 10K type strain sequencing project: providing services to taxonomists for standard genome sequencing and annotation.</title>
        <authorList>
            <consortium name="The Broad Institute Genomics Platform"/>
            <consortium name="The Broad Institute Genome Sequencing Center for Infectious Disease"/>
            <person name="Wu L."/>
            <person name="Ma J."/>
        </authorList>
    </citation>
    <scope>NUCLEOTIDE SEQUENCE [LARGE SCALE GENOMIC DNA]</scope>
    <source>
        <strain evidence="11">CGMCC 1.8860</strain>
    </source>
</reference>
<evidence type="ECO:0000256" key="6">
    <source>
        <dbReference type="ARBA" id="ARBA00022801"/>
    </source>
</evidence>
<dbReference type="PRINTS" id="PR00481">
    <property type="entry name" value="LAMNOPPTDASE"/>
</dbReference>
<feature type="binding site" evidence="8">
    <location>
        <position position="284"/>
    </location>
    <ligand>
        <name>Mn(2+)</name>
        <dbReference type="ChEBI" id="CHEBI:29035"/>
        <label>2</label>
    </ligand>
</feature>
<dbReference type="EC" id="3.4.11.1" evidence="8"/>
<evidence type="ECO:0000313" key="10">
    <source>
        <dbReference type="EMBL" id="GGP27244.1"/>
    </source>
</evidence>
<comment type="subcellular location">
    <subcellularLocation>
        <location evidence="8">Cytoplasm</location>
    </subcellularLocation>
</comment>
<dbReference type="GO" id="GO:0004177">
    <property type="term" value="F:aminopeptidase activity"/>
    <property type="evidence" value="ECO:0007669"/>
    <property type="project" value="UniProtKB-KW"/>
</dbReference>
<keyword evidence="8" id="KW-0963">Cytoplasm</keyword>
<feature type="active site" evidence="8">
    <location>
        <position position="273"/>
    </location>
</feature>
<comment type="cofactor">
    <cofactor evidence="8">
        <name>Mn(2+)</name>
        <dbReference type="ChEBI" id="CHEBI:29035"/>
    </cofactor>
    <text evidence="8">Binds 2 manganese ions per subunit.</text>
</comment>
<evidence type="ECO:0000256" key="7">
    <source>
        <dbReference type="ARBA" id="ARBA00023211"/>
    </source>
</evidence>
<feature type="binding site" evidence="8">
    <location>
        <position position="343"/>
    </location>
    <ligand>
        <name>Mn(2+)</name>
        <dbReference type="ChEBI" id="CHEBI:29035"/>
        <label>1</label>
    </ligand>
</feature>
<accession>A0ABQ2PNS0</accession>
<gene>
    <name evidence="8 10" type="primary">pepA</name>
    <name evidence="10" type="ORF">GCM10010971_30630</name>
</gene>
<dbReference type="InterPro" id="IPR000819">
    <property type="entry name" value="Peptidase_M17_C"/>
</dbReference>
<feature type="binding site" evidence="8">
    <location>
        <position position="345"/>
    </location>
    <ligand>
        <name>Mn(2+)</name>
        <dbReference type="ChEBI" id="CHEBI:29035"/>
        <label>2</label>
    </ligand>
</feature>
<dbReference type="Pfam" id="PF02789">
    <property type="entry name" value="Peptidase_M17_N"/>
    <property type="match status" value="1"/>
</dbReference>
<dbReference type="HAMAP" id="MF_00181">
    <property type="entry name" value="Cytosol_peptidase_M17"/>
    <property type="match status" value="1"/>
</dbReference>
<dbReference type="InterPro" id="IPR043472">
    <property type="entry name" value="Macro_dom-like"/>
</dbReference>
<dbReference type="RefSeq" id="WP_188695738.1">
    <property type="nucleotide sequence ID" value="NZ_BMLY01000005.1"/>
</dbReference>
<comment type="catalytic activity">
    <reaction evidence="1 8">
        <text>Release of an N-terminal amino acid, Xaa-|-Yaa-, in which Xaa is preferably Leu, but may be other amino acids including Pro although not Arg or Lys, and Yaa may be Pro. Amino acid amides and methyl esters are also readily hydrolyzed, but rates on arylamides are exceedingly low.</text>
        <dbReference type="EC" id="3.4.11.1"/>
    </reaction>
</comment>
<dbReference type="EMBL" id="BMLY01000005">
    <property type="protein sequence ID" value="GGP27244.1"/>
    <property type="molecule type" value="Genomic_DNA"/>
</dbReference>
<feature type="domain" description="Cytosol aminopeptidase" evidence="9">
    <location>
        <begin position="341"/>
        <end position="348"/>
    </location>
</feature>
<dbReference type="EC" id="3.4.11.10" evidence="8"/>
<keyword evidence="5 8" id="KW-0645">Protease</keyword>
<comment type="similarity">
    <text evidence="3 8">Belongs to the peptidase M17 family.</text>
</comment>
<dbReference type="PANTHER" id="PTHR11963">
    <property type="entry name" value="LEUCINE AMINOPEPTIDASE-RELATED"/>
    <property type="match status" value="1"/>
</dbReference>
<keyword evidence="8" id="KW-0479">Metal-binding</keyword>
<feature type="active site" evidence="8">
    <location>
        <position position="347"/>
    </location>
</feature>
<dbReference type="NCBIfam" id="NF002074">
    <property type="entry name" value="PRK00913.1-4"/>
    <property type="match status" value="1"/>
</dbReference>
<evidence type="ECO:0000256" key="2">
    <source>
        <dbReference type="ARBA" id="ARBA00000967"/>
    </source>
</evidence>
<dbReference type="Proteomes" id="UP000621859">
    <property type="component" value="Unassembled WGS sequence"/>
</dbReference>
<protein>
    <recommendedName>
        <fullName evidence="8">Probable cytosol aminopeptidase</fullName>
        <ecNumber evidence="8">3.4.11.1</ecNumber>
    </recommendedName>
    <alternativeName>
        <fullName evidence="8">Leucine aminopeptidase</fullName>
        <shortName evidence="8">LAP</shortName>
        <ecNumber evidence="8">3.4.11.10</ecNumber>
    </alternativeName>
    <alternativeName>
        <fullName evidence="8">Leucyl aminopeptidase</fullName>
    </alternativeName>
</protein>
<dbReference type="SUPFAM" id="SSF53187">
    <property type="entry name" value="Zn-dependent exopeptidases"/>
    <property type="match status" value="1"/>
</dbReference>
<feature type="binding site" evidence="8">
    <location>
        <position position="266"/>
    </location>
    <ligand>
        <name>Mn(2+)</name>
        <dbReference type="ChEBI" id="CHEBI:29035"/>
        <label>2</label>
    </ligand>
</feature>
<proteinExistence type="inferred from homology"/>
<keyword evidence="11" id="KW-1185">Reference proteome</keyword>
<dbReference type="PANTHER" id="PTHR11963:SF23">
    <property type="entry name" value="CYTOSOL AMINOPEPTIDASE"/>
    <property type="match status" value="1"/>
</dbReference>
<dbReference type="Gene3D" id="3.40.630.10">
    <property type="entry name" value="Zn peptidases"/>
    <property type="match status" value="1"/>
</dbReference>
<feature type="binding site" evidence="8">
    <location>
        <position position="261"/>
    </location>
    <ligand>
        <name>Mn(2+)</name>
        <dbReference type="ChEBI" id="CHEBI:29035"/>
        <label>2</label>
    </ligand>
</feature>
<comment type="function">
    <text evidence="8">Presumably involved in the processing and regular turnover of intracellular proteins. Catalyzes the removal of unsubstituted N-terminal amino acids from various peptides.</text>
</comment>
<dbReference type="Pfam" id="PF00883">
    <property type="entry name" value="Peptidase_M17"/>
    <property type="match status" value="1"/>
</dbReference>
<evidence type="ECO:0000256" key="1">
    <source>
        <dbReference type="ARBA" id="ARBA00000135"/>
    </source>
</evidence>
<sequence>MEYIINLTPPEKDTAQTLILPVSGKKLANGLAKLDNAAGGVLSALVTAGEVGEKAGSVASTHASIDGQLRRVILVQTGDNPDQTAFRTAAAAAAKAAVAGKSASASNHLLLAVGKALDIQTAAAVIAQASVFEGYRFDQFKSRPEAVSTLTSVSISVSKKGDVEDAQAGLNQGLAIGHGVNFTRDLGNAPGNVCTPTYLAEQALALGKATKIKVDVLEAADMEKLGMGSFLAVAKGSIEPPKLITLEYKGGKGKPVVLVGKGITFDSGGISLKPGEGMDEMKYDMCGAATVLGVFKALTALKLPINVVGVIATCENMPAGNAYKPGDILTTMSGQTVEVLNTDAEGRLILCDALTYAARFEPETIIDIATLTGACVIALGHIATGLYANDEKLAEQLLAAAGTTGDKAWRMPLWDDYQEQLKSNFADMANIGGRPGGSITAAVFLSRFVKDTNWAHMDIAGTAWKSGAAKGATGRPVPLLVEFLSQRAAKAAKKK</sequence>
<feature type="binding site" evidence="8">
    <location>
        <position position="266"/>
    </location>
    <ligand>
        <name>Mn(2+)</name>
        <dbReference type="ChEBI" id="CHEBI:29035"/>
        <label>1</label>
    </ligand>
</feature>
<keyword evidence="4 8" id="KW-0031">Aminopeptidase</keyword>
<comment type="catalytic activity">
    <reaction evidence="2 8">
        <text>Release of an N-terminal amino acid, preferentially leucine, but not glutamic or aspartic acids.</text>
        <dbReference type="EC" id="3.4.11.10"/>
    </reaction>
</comment>
<dbReference type="InterPro" id="IPR011356">
    <property type="entry name" value="Leucine_aapep/pepB"/>
</dbReference>
<dbReference type="Gene3D" id="3.40.220.10">
    <property type="entry name" value="Leucine Aminopeptidase, subunit E, domain 1"/>
    <property type="match status" value="1"/>
</dbReference>
<dbReference type="InterPro" id="IPR023042">
    <property type="entry name" value="Peptidase_M17_leu_NH2_pept"/>
</dbReference>
<name>A0ABQ2PNS0_9NEIS</name>
<evidence type="ECO:0000256" key="5">
    <source>
        <dbReference type="ARBA" id="ARBA00022670"/>
    </source>
</evidence>
<feature type="binding site" evidence="8">
    <location>
        <position position="345"/>
    </location>
    <ligand>
        <name>Mn(2+)</name>
        <dbReference type="ChEBI" id="CHEBI:29035"/>
        <label>1</label>
    </ligand>
</feature>
<evidence type="ECO:0000256" key="3">
    <source>
        <dbReference type="ARBA" id="ARBA00009528"/>
    </source>
</evidence>
<dbReference type="NCBIfam" id="NF002077">
    <property type="entry name" value="PRK00913.2-4"/>
    <property type="match status" value="1"/>
</dbReference>
<dbReference type="PROSITE" id="PS00631">
    <property type="entry name" value="CYTOSOL_AP"/>
    <property type="match status" value="1"/>
</dbReference>
<dbReference type="SUPFAM" id="SSF52949">
    <property type="entry name" value="Macro domain-like"/>
    <property type="match status" value="1"/>
</dbReference>
<dbReference type="CDD" id="cd00433">
    <property type="entry name" value="Peptidase_M17"/>
    <property type="match status" value="1"/>
</dbReference>